<dbReference type="Gramene" id="mRNA:HanXRQr2_Chr11g0493711">
    <property type="protein sequence ID" value="CDS:HanXRQr2_Chr11g0493711.1"/>
    <property type="gene ID" value="HanXRQr2_Chr11g0493711"/>
</dbReference>
<evidence type="ECO:0000313" key="3">
    <source>
        <dbReference type="Proteomes" id="UP000215914"/>
    </source>
</evidence>
<name>A0A251TBK6_HELAN</name>
<dbReference type="EMBL" id="CM007900">
    <property type="protein sequence ID" value="OTG08139.1"/>
    <property type="molecule type" value="Genomic_DNA"/>
</dbReference>
<organism evidence="2 3">
    <name type="scientific">Helianthus annuus</name>
    <name type="common">Common sunflower</name>
    <dbReference type="NCBI Taxonomy" id="4232"/>
    <lineage>
        <taxon>Eukaryota</taxon>
        <taxon>Viridiplantae</taxon>
        <taxon>Streptophyta</taxon>
        <taxon>Embryophyta</taxon>
        <taxon>Tracheophyta</taxon>
        <taxon>Spermatophyta</taxon>
        <taxon>Magnoliopsida</taxon>
        <taxon>eudicotyledons</taxon>
        <taxon>Gunneridae</taxon>
        <taxon>Pentapetalae</taxon>
        <taxon>asterids</taxon>
        <taxon>campanulids</taxon>
        <taxon>Asterales</taxon>
        <taxon>Asteraceae</taxon>
        <taxon>Asteroideae</taxon>
        <taxon>Heliantheae alliance</taxon>
        <taxon>Heliantheae</taxon>
        <taxon>Helianthus</taxon>
    </lineage>
</organism>
<gene>
    <name evidence="2" type="ORF">HannXRQ_Chr11g0338311</name>
    <name evidence="1" type="ORF">HanXRQr2_Chr11g0493711</name>
</gene>
<dbReference type="Proteomes" id="UP000215914">
    <property type="component" value="Chromosome 11"/>
</dbReference>
<protein>
    <submittedName>
        <fullName evidence="2">Uncharacterized protein</fullName>
    </submittedName>
</protein>
<dbReference type="InParanoid" id="A0A251TBK6"/>
<accession>A0A251TBK6</accession>
<evidence type="ECO:0000313" key="1">
    <source>
        <dbReference type="EMBL" id="KAF5782259.1"/>
    </source>
</evidence>
<dbReference type="AlphaFoldDB" id="A0A251TBK6"/>
<keyword evidence="3" id="KW-1185">Reference proteome</keyword>
<reference evidence="2" key="2">
    <citation type="submission" date="2017-02" db="EMBL/GenBank/DDBJ databases">
        <title>Sunflower complete genome.</title>
        <authorList>
            <person name="Langlade N."/>
            <person name="Munos S."/>
        </authorList>
    </citation>
    <scope>NUCLEOTIDE SEQUENCE [LARGE SCALE GENOMIC DNA]</scope>
    <source>
        <tissue evidence="2">Leaves</tissue>
    </source>
</reference>
<evidence type="ECO:0000313" key="2">
    <source>
        <dbReference type="EMBL" id="OTG08139.1"/>
    </source>
</evidence>
<reference evidence="1" key="3">
    <citation type="submission" date="2020-06" db="EMBL/GenBank/DDBJ databases">
        <title>Helianthus annuus Genome sequencing and assembly Release 2.</title>
        <authorList>
            <person name="Gouzy J."/>
            <person name="Langlade N."/>
            <person name="Munos S."/>
        </authorList>
    </citation>
    <scope>NUCLEOTIDE SEQUENCE</scope>
    <source>
        <tissue evidence="1">Leaves</tissue>
    </source>
</reference>
<proteinExistence type="predicted"/>
<reference evidence="1 3" key="1">
    <citation type="journal article" date="2017" name="Nature">
        <title>The sunflower genome provides insights into oil metabolism, flowering and Asterid evolution.</title>
        <authorList>
            <person name="Badouin H."/>
            <person name="Gouzy J."/>
            <person name="Grassa C.J."/>
            <person name="Murat F."/>
            <person name="Staton S.E."/>
            <person name="Cottret L."/>
            <person name="Lelandais-Briere C."/>
            <person name="Owens G.L."/>
            <person name="Carrere S."/>
            <person name="Mayjonade B."/>
            <person name="Legrand L."/>
            <person name="Gill N."/>
            <person name="Kane N.C."/>
            <person name="Bowers J.E."/>
            <person name="Hubner S."/>
            <person name="Bellec A."/>
            <person name="Berard A."/>
            <person name="Berges H."/>
            <person name="Blanchet N."/>
            <person name="Boniface M.C."/>
            <person name="Brunel D."/>
            <person name="Catrice O."/>
            <person name="Chaidir N."/>
            <person name="Claudel C."/>
            <person name="Donnadieu C."/>
            <person name="Faraut T."/>
            <person name="Fievet G."/>
            <person name="Helmstetter N."/>
            <person name="King M."/>
            <person name="Knapp S.J."/>
            <person name="Lai Z."/>
            <person name="Le Paslier M.C."/>
            <person name="Lippi Y."/>
            <person name="Lorenzon L."/>
            <person name="Mandel J.R."/>
            <person name="Marage G."/>
            <person name="Marchand G."/>
            <person name="Marquand E."/>
            <person name="Bret-Mestries E."/>
            <person name="Morien E."/>
            <person name="Nambeesan S."/>
            <person name="Nguyen T."/>
            <person name="Pegot-Espagnet P."/>
            <person name="Pouilly N."/>
            <person name="Raftis F."/>
            <person name="Sallet E."/>
            <person name="Schiex T."/>
            <person name="Thomas J."/>
            <person name="Vandecasteele C."/>
            <person name="Vares D."/>
            <person name="Vear F."/>
            <person name="Vautrin S."/>
            <person name="Crespi M."/>
            <person name="Mangin B."/>
            <person name="Burke J.M."/>
            <person name="Salse J."/>
            <person name="Munos S."/>
            <person name="Vincourt P."/>
            <person name="Rieseberg L.H."/>
            <person name="Langlade N.B."/>
        </authorList>
    </citation>
    <scope>NUCLEOTIDE SEQUENCE [LARGE SCALE GENOMIC DNA]</scope>
    <source>
        <strain evidence="3">cv. SF193</strain>
        <tissue evidence="1">Leaves</tissue>
    </source>
</reference>
<sequence>MCFHHNHMALPLYDPYFAPQNPPINKIEKEKRGTQTYFRWPYPAVKWTHQSRDYQLPFSCFRCFLDIQVTLCLTYQHQSTDKLGFE</sequence>
<dbReference type="EMBL" id="MNCJ02000326">
    <property type="protein sequence ID" value="KAF5782259.1"/>
    <property type="molecule type" value="Genomic_DNA"/>
</dbReference>